<evidence type="ECO:0000256" key="5">
    <source>
        <dbReference type="ARBA" id="ARBA00023136"/>
    </source>
</evidence>
<evidence type="ECO:0000256" key="6">
    <source>
        <dbReference type="SAM" id="Phobius"/>
    </source>
</evidence>
<dbReference type="SUPFAM" id="SSF103473">
    <property type="entry name" value="MFS general substrate transporter"/>
    <property type="match status" value="1"/>
</dbReference>
<dbReference type="Pfam" id="PF07690">
    <property type="entry name" value="MFS_1"/>
    <property type="match status" value="1"/>
</dbReference>
<dbReference type="EMBL" id="FQXO01000132">
    <property type="protein sequence ID" value="SHH89689.1"/>
    <property type="molecule type" value="Genomic_DNA"/>
</dbReference>
<organism evidence="8 9">
    <name type="scientific">Caloranaerobacter azorensis DSM 13643</name>
    <dbReference type="NCBI Taxonomy" id="1121264"/>
    <lineage>
        <taxon>Bacteria</taxon>
        <taxon>Bacillati</taxon>
        <taxon>Bacillota</taxon>
        <taxon>Tissierellia</taxon>
        <taxon>Tissierellales</taxon>
        <taxon>Thermohalobacteraceae</taxon>
        <taxon>Caloranaerobacter</taxon>
    </lineage>
</organism>
<accession>A0A1M5WQB2</accession>
<protein>
    <submittedName>
        <fullName evidence="8">Major Facilitator Superfamily protein</fullName>
    </submittedName>
</protein>
<name>A0A1M5WQB2_9FIRM</name>
<dbReference type="InterPro" id="IPR036259">
    <property type="entry name" value="MFS_trans_sf"/>
</dbReference>
<gene>
    <name evidence="8" type="ORF">SAMN02745135_02590</name>
</gene>
<keyword evidence="9" id="KW-1185">Reference proteome</keyword>
<evidence type="ECO:0000313" key="8">
    <source>
        <dbReference type="EMBL" id="SHH89689.1"/>
    </source>
</evidence>
<evidence type="ECO:0000313" key="9">
    <source>
        <dbReference type="Proteomes" id="UP000183967"/>
    </source>
</evidence>
<evidence type="ECO:0000256" key="3">
    <source>
        <dbReference type="ARBA" id="ARBA00022692"/>
    </source>
</evidence>
<dbReference type="PROSITE" id="PS50850">
    <property type="entry name" value="MFS"/>
    <property type="match status" value="1"/>
</dbReference>
<keyword evidence="4 6" id="KW-1133">Transmembrane helix</keyword>
<feature type="transmembrane region" description="Helical" evidence="6">
    <location>
        <begin position="13"/>
        <end position="32"/>
    </location>
</feature>
<dbReference type="InterPro" id="IPR050382">
    <property type="entry name" value="MFS_Na/Anion_cotransporter"/>
</dbReference>
<evidence type="ECO:0000259" key="7">
    <source>
        <dbReference type="PROSITE" id="PS50850"/>
    </source>
</evidence>
<keyword evidence="3 6" id="KW-0812">Transmembrane</keyword>
<evidence type="ECO:0000256" key="4">
    <source>
        <dbReference type="ARBA" id="ARBA00022989"/>
    </source>
</evidence>
<reference evidence="9" key="1">
    <citation type="submission" date="2016-11" db="EMBL/GenBank/DDBJ databases">
        <authorList>
            <person name="Varghese N."/>
            <person name="Submissions S."/>
        </authorList>
    </citation>
    <scope>NUCLEOTIDE SEQUENCE [LARGE SCALE GENOMIC DNA]</scope>
    <source>
        <strain evidence="9">DSM 13643</strain>
    </source>
</reference>
<dbReference type="OrthoDB" id="9773404at2"/>
<dbReference type="InterPro" id="IPR011701">
    <property type="entry name" value="MFS"/>
</dbReference>
<proteinExistence type="predicted"/>
<dbReference type="GO" id="GO:0022857">
    <property type="term" value="F:transmembrane transporter activity"/>
    <property type="evidence" value="ECO:0007669"/>
    <property type="project" value="InterPro"/>
</dbReference>
<dbReference type="PANTHER" id="PTHR11662">
    <property type="entry name" value="SOLUTE CARRIER FAMILY 17"/>
    <property type="match status" value="1"/>
</dbReference>
<feature type="domain" description="Major facilitator superfamily (MFS) profile" evidence="7">
    <location>
        <begin position="15"/>
        <end position="90"/>
    </location>
</feature>
<dbReference type="Gene3D" id="1.20.1250.20">
    <property type="entry name" value="MFS general substrate transporter like domains"/>
    <property type="match status" value="1"/>
</dbReference>
<dbReference type="InterPro" id="IPR020846">
    <property type="entry name" value="MFS_dom"/>
</dbReference>
<evidence type="ECO:0000256" key="2">
    <source>
        <dbReference type="ARBA" id="ARBA00022448"/>
    </source>
</evidence>
<keyword evidence="5 6" id="KW-0472">Membrane</keyword>
<comment type="subcellular location">
    <subcellularLocation>
        <location evidence="1">Cell membrane</location>
        <topology evidence="1">Multi-pass membrane protein</topology>
    </subcellularLocation>
</comment>
<evidence type="ECO:0000256" key="1">
    <source>
        <dbReference type="ARBA" id="ARBA00004651"/>
    </source>
</evidence>
<sequence length="90" mass="10232">MNTERNRLYTYRWYIWGILALAYVIVFFHRVAAGVVRQDLIKAFNITDVEFGNLGSMYFYAYMIMQIPSGILADTLGARKTVSIGTLLAG</sequence>
<dbReference type="Proteomes" id="UP000183967">
    <property type="component" value="Unassembled WGS sequence"/>
</dbReference>
<dbReference type="RefSeq" id="WP_143153635.1">
    <property type="nucleotide sequence ID" value="NZ_FQXO01000132.1"/>
</dbReference>
<dbReference type="AlphaFoldDB" id="A0A1M5WQB2"/>
<dbReference type="GO" id="GO:0005886">
    <property type="term" value="C:plasma membrane"/>
    <property type="evidence" value="ECO:0007669"/>
    <property type="project" value="UniProtKB-SubCell"/>
</dbReference>
<dbReference type="PANTHER" id="PTHR11662:SF399">
    <property type="entry name" value="FI19708P1-RELATED"/>
    <property type="match status" value="1"/>
</dbReference>
<keyword evidence="2" id="KW-0813">Transport</keyword>
<feature type="non-terminal residue" evidence="8">
    <location>
        <position position="90"/>
    </location>
</feature>